<evidence type="ECO:0000313" key="2">
    <source>
        <dbReference type="Proteomes" id="UP000299102"/>
    </source>
</evidence>
<comment type="caution">
    <text evidence="1">The sequence shown here is derived from an EMBL/GenBank/DDBJ whole genome shotgun (WGS) entry which is preliminary data.</text>
</comment>
<gene>
    <name evidence="1" type="ORF">EVAR_76624_1</name>
</gene>
<dbReference type="EMBL" id="BGZK01000036">
    <property type="protein sequence ID" value="GBP09650.1"/>
    <property type="molecule type" value="Genomic_DNA"/>
</dbReference>
<accession>A0A4C1T7X5</accession>
<sequence>MPDKAVSYREARHVAARGANWPRAPPARAAARIAILHRALKASRNQWDGKQGIEYFFPNERRVEYNIGEIKDLIDRGAGAGAARGGRAIAAKGAFIGVGQ</sequence>
<reference evidence="1 2" key="1">
    <citation type="journal article" date="2019" name="Commun. Biol.">
        <title>The bagworm genome reveals a unique fibroin gene that provides high tensile strength.</title>
        <authorList>
            <person name="Kono N."/>
            <person name="Nakamura H."/>
            <person name="Ohtoshi R."/>
            <person name="Tomita M."/>
            <person name="Numata K."/>
            <person name="Arakawa K."/>
        </authorList>
    </citation>
    <scope>NUCLEOTIDE SEQUENCE [LARGE SCALE GENOMIC DNA]</scope>
</reference>
<proteinExistence type="predicted"/>
<dbReference type="AlphaFoldDB" id="A0A4C1T7X5"/>
<evidence type="ECO:0000313" key="1">
    <source>
        <dbReference type="EMBL" id="GBP09650.1"/>
    </source>
</evidence>
<dbReference type="Proteomes" id="UP000299102">
    <property type="component" value="Unassembled WGS sequence"/>
</dbReference>
<protein>
    <submittedName>
        <fullName evidence="1">Uncharacterized protein</fullName>
    </submittedName>
</protein>
<name>A0A4C1T7X5_EUMVA</name>
<organism evidence="1 2">
    <name type="scientific">Eumeta variegata</name>
    <name type="common">Bagworm moth</name>
    <name type="synonym">Eumeta japonica</name>
    <dbReference type="NCBI Taxonomy" id="151549"/>
    <lineage>
        <taxon>Eukaryota</taxon>
        <taxon>Metazoa</taxon>
        <taxon>Ecdysozoa</taxon>
        <taxon>Arthropoda</taxon>
        <taxon>Hexapoda</taxon>
        <taxon>Insecta</taxon>
        <taxon>Pterygota</taxon>
        <taxon>Neoptera</taxon>
        <taxon>Endopterygota</taxon>
        <taxon>Lepidoptera</taxon>
        <taxon>Glossata</taxon>
        <taxon>Ditrysia</taxon>
        <taxon>Tineoidea</taxon>
        <taxon>Psychidae</taxon>
        <taxon>Oiketicinae</taxon>
        <taxon>Eumeta</taxon>
    </lineage>
</organism>
<keyword evidence="2" id="KW-1185">Reference proteome</keyword>